<feature type="chain" id="PRO_5040777250" description="DUF5105 domain-containing protein" evidence="1">
    <location>
        <begin position="20"/>
        <end position="205"/>
    </location>
</feature>
<comment type="caution">
    <text evidence="2">The sequence shown here is derived from an EMBL/GenBank/DDBJ whole genome shotgun (WGS) entry which is preliminary data.</text>
</comment>
<evidence type="ECO:0000313" key="3">
    <source>
        <dbReference type="Proteomes" id="UP000294682"/>
    </source>
</evidence>
<evidence type="ECO:0000256" key="1">
    <source>
        <dbReference type="SAM" id="SignalP"/>
    </source>
</evidence>
<sequence length="205" mass="22766">MIKRVIGLLAALCLLGGCAPTEFDASRYVQGILDSTYLERYDDYIELTGVTAEQAKDEFLQGLDAEADVFLQYYGIESVSQPVRDELISMYREIYQKSKYTVGEAQKTGEGYRVEVTISPIDIFSISGSAVDAKINELAAQSGGPEQNDDLANGIIGAVRAYIPQIGYTEERTVSVLVYRDEEGLYGLGEDDFYSLDQWIIDYSL</sequence>
<reference evidence="2 3" key="1">
    <citation type="submission" date="2019-03" db="EMBL/GenBank/DDBJ databases">
        <title>Genomic Encyclopedia of Type Strains, Phase IV (KMG-IV): sequencing the most valuable type-strain genomes for metagenomic binning, comparative biology and taxonomic classification.</title>
        <authorList>
            <person name="Goeker M."/>
        </authorList>
    </citation>
    <scope>NUCLEOTIDE SEQUENCE [LARGE SCALE GENOMIC DNA]</scope>
    <source>
        <strain evidence="2 3">DSM 100433</strain>
    </source>
</reference>
<name>A0A9X8UH81_9FIRM</name>
<accession>A0A9X8UH81</accession>
<proteinExistence type="predicted"/>
<evidence type="ECO:0008006" key="4">
    <source>
        <dbReference type="Google" id="ProtNLM"/>
    </source>
</evidence>
<keyword evidence="3" id="KW-1185">Reference proteome</keyword>
<evidence type="ECO:0000313" key="2">
    <source>
        <dbReference type="EMBL" id="TCL41588.1"/>
    </source>
</evidence>
<dbReference type="EMBL" id="SLUK01000013">
    <property type="protein sequence ID" value="TCL41588.1"/>
    <property type="molecule type" value="Genomic_DNA"/>
</dbReference>
<protein>
    <recommendedName>
        <fullName evidence="4">DUF5105 domain-containing protein</fullName>
    </recommendedName>
</protein>
<keyword evidence="1" id="KW-0732">Signal</keyword>
<dbReference type="PROSITE" id="PS51257">
    <property type="entry name" value="PROKAR_LIPOPROTEIN"/>
    <property type="match status" value="1"/>
</dbReference>
<dbReference type="AlphaFoldDB" id="A0A9X8UH81"/>
<feature type="signal peptide" evidence="1">
    <location>
        <begin position="1"/>
        <end position="19"/>
    </location>
</feature>
<gene>
    <name evidence="2" type="ORF">EDD78_11362</name>
</gene>
<organism evidence="2 3">
    <name type="scientific">Harryflintia acetispora</name>
    <dbReference type="NCBI Taxonomy" id="1849041"/>
    <lineage>
        <taxon>Bacteria</taxon>
        <taxon>Bacillati</taxon>
        <taxon>Bacillota</taxon>
        <taxon>Clostridia</taxon>
        <taxon>Eubacteriales</taxon>
        <taxon>Oscillospiraceae</taxon>
        <taxon>Harryflintia</taxon>
    </lineage>
</organism>
<dbReference type="OrthoDB" id="2064413at2"/>
<dbReference type="RefSeq" id="WP_079697892.1">
    <property type="nucleotide sequence ID" value="NZ_SLUK01000013.1"/>
</dbReference>
<dbReference type="Proteomes" id="UP000294682">
    <property type="component" value="Unassembled WGS sequence"/>
</dbReference>